<protein>
    <submittedName>
        <fullName evidence="3">PD-(D/E)XK nuclease family protein</fullName>
    </submittedName>
</protein>
<comment type="caution">
    <text evidence="3">The sequence shown here is derived from an EMBL/GenBank/DDBJ whole genome shotgun (WGS) entry which is preliminary data.</text>
</comment>
<reference evidence="3" key="1">
    <citation type="submission" date="2019-03" db="EMBL/GenBank/DDBJ databases">
        <title>Lake Tanganyika Metagenome-Assembled Genomes (MAGs).</title>
        <authorList>
            <person name="Tran P."/>
        </authorList>
    </citation>
    <scope>NUCLEOTIDE SEQUENCE</scope>
    <source>
        <strain evidence="3">M_DeepCast_50m_m2_156</strain>
    </source>
</reference>
<dbReference type="InterPro" id="IPR038726">
    <property type="entry name" value="PDDEXK_AddAB-type"/>
</dbReference>
<dbReference type="Pfam" id="PF12705">
    <property type="entry name" value="PDDEXK_1"/>
    <property type="match status" value="1"/>
</dbReference>
<feature type="domain" description="PD-(D/E)XK endonuclease-like" evidence="2">
    <location>
        <begin position="38"/>
        <end position="290"/>
    </location>
</feature>
<evidence type="ECO:0000313" key="3">
    <source>
        <dbReference type="EMBL" id="MBM3282491.1"/>
    </source>
</evidence>
<keyword evidence="1" id="KW-0472">Membrane</keyword>
<proteinExistence type="predicted"/>
<keyword evidence="1" id="KW-1133">Transmembrane helix</keyword>
<sequence>MSVRIGCSFFLKIKRHWRDTLSRLIFIPIVFVFVPSPYSYSSLTTFEACPQAYAHKYVWKTKIPEDEMRVDLPMACGSIVHAVLEHAHRTILDAQQLPTLVELKNKIPELWNTALAESPIPISPEELAPFLLRSEENVSWYFETYLTCEKGATIAVEKKLLFPLNPRAKQWLIGFADRISQPSDDALIIHDYKTGTQKMGEKALATNFQANLYAGMVAHEYAPLSSIELHWHYLTHQKTVRVNVNPENVRTSVQKAQTLANGIESHKQMGLFPTKVGFACTRCDFVNVCPAHARK</sequence>
<gene>
    <name evidence="3" type="ORF">FJY86_04100</name>
</gene>
<name>A0A8T4C7S4_9ARCH</name>
<dbReference type="AlphaFoldDB" id="A0A8T4C7S4"/>
<accession>A0A8T4C7S4</accession>
<dbReference type="InterPro" id="IPR011604">
    <property type="entry name" value="PDDEXK-like_dom_sf"/>
</dbReference>
<organism evidence="3 4">
    <name type="scientific">Candidatus Iainarchaeum sp</name>
    <dbReference type="NCBI Taxonomy" id="3101447"/>
    <lineage>
        <taxon>Archaea</taxon>
        <taxon>Candidatus Iainarchaeota</taxon>
        <taxon>Candidatus Iainarchaeia</taxon>
        <taxon>Candidatus Iainarchaeales</taxon>
        <taxon>Candidatus Iainarchaeaceae</taxon>
        <taxon>Candidatus Iainarchaeum</taxon>
    </lineage>
</organism>
<evidence type="ECO:0000313" key="4">
    <source>
        <dbReference type="Proteomes" id="UP000774699"/>
    </source>
</evidence>
<dbReference type="EMBL" id="VGJJ01000036">
    <property type="protein sequence ID" value="MBM3282491.1"/>
    <property type="molecule type" value="Genomic_DNA"/>
</dbReference>
<keyword evidence="1" id="KW-0812">Transmembrane</keyword>
<dbReference type="SUPFAM" id="SSF52980">
    <property type="entry name" value="Restriction endonuclease-like"/>
    <property type="match status" value="1"/>
</dbReference>
<evidence type="ECO:0000259" key="2">
    <source>
        <dbReference type="Pfam" id="PF12705"/>
    </source>
</evidence>
<dbReference type="Gene3D" id="3.90.320.10">
    <property type="match status" value="1"/>
</dbReference>
<dbReference type="Proteomes" id="UP000774699">
    <property type="component" value="Unassembled WGS sequence"/>
</dbReference>
<feature type="transmembrane region" description="Helical" evidence="1">
    <location>
        <begin position="21"/>
        <end position="40"/>
    </location>
</feature>
<dbReference type="InterPro" id="IPR011335">
    <property type="entry name" value="Restrct_endonuc-II-like"/>
</dbReference>
<evidence type="ECO:0000256" key="1">
    <source>
        <dbReference type="SAM" id="Phobius"/>
    </source>
</evidence>